<feature type="compositionally biased region" description="Basic and acidic residues" evidence="1">
    <location>
        <begin position="179"/>
        <end position="204"/>
    </location>
</feature>
<dbReference type="EMBL" id="JAVRQU010000006">
    <property type="protein sequence ID" value="KAK5701574.1"/>
    <property type="molecule type" value="Genomic_DNA"/>
</dbReference>
<keyword evidence="2" id="KW-0812">Transmembrane</keyword>
<evidence type="ECO:0000256" key="2">
    <source>
        <dbReference type="SAM" id="Phobius"/>
    </source>
</evidence>
<accession>A0AAN7WCZ3</accession>
<organism evidence="3 4">
    <name type="scientific">Elasticomyces elasticus</name>
    <dbReference type="NCBI Taxonomy" id="574655"/>
    <lineage>
        <taxon>Eukaryota</taxon>
        <taxon>Fungi</taxon>
        <taxon>Dikarya</taxon>
        <taxon>Ascomycota</taxon>
        <taxon>Pezizomycotina</taxon>
        <taxon>Dothideomycetes</taxon>
        <taxon>Dothideomycetidae</taxon>
        <taxon>Mycosphaerellales</taxon>
        <taxon>Teratosphaeriaceae</taxon>
        <taxon>Elasticomyces</taxon>
    </lineage>
</organism>
<feature type="transmembrane region" description="Helical" evidence="2">
    <location>
        <begin position="105"/>
        <end position="124"/>
    </location>
</feature>
<keyword evidence="2" id="KW-1133">Transmembrane helix</keyword>
<protein>
    <submittedName>
        <fullName evidence="3">Uncharacterized protein</fullName>
    </submittedName>
</protein>
<name>A0AAN7WCZ3_9PEZI</name>
<evidence type="ECO:0000313" key="4">
    <source>
        <dbReference type="Proteomes" id="UP001310594"/>
    </source>
</evidence>
<feature type="transmembrane region" description="Helical" evidence="2">
    <location>
        <begin position="63"/>
        <end position="85"/>
    </location>
</feature>
<feature type="region of interest" description="Disordered" evidence="1">
    <location>
        <begin position="155"/>
        <end position="204"/>
    </location>
</feature>
<evidence type="ECO:0000256" key="1">
    <source>
        <dbReference type="SAM" id="MobiDB-lite"/>
    </source>
</evidence>
<feature type="transmembrane region" description="Helical" evidence="2">
    <location>
        <begin position="12"/>
        <end position="31"/>
    </location>
</feature>
<reference evidence="3" key="1">
    <citation type="submission" date="2023-08" db="EMBL/GenBank/DDBJ databases">
        <title>Black Yeasts Isolated from many extreme environments.</title>
        <authorList>
            <person name="Coleine C."/>
            <person name="Stajich J.E."/>
            <person name="Selbmann L."/>
        </authorList>
    </citation>
    <scope>NUCLEOTIDE SEQUENCE</scope>
    <source>
        <strain evidence="3">CCFEE 5810</strain>
    </source>
</reference>
<feature type="compositionally biased region" description="Basic and acidic residues" evidence="1">
    <location>
        <begin position="158"/>
        <end position="170"/>
    </location>
</feature>
<proteinExistence type="predicted"/>
<dbReference type="AlphaFoldDB" id="A0AAN7WCZ3"/>
<comment type="caution">
    <text evidence="3">The sequence shown here is derived from an EMBL/GenBank/DDBJ whole genome shotgun (WGS) entry which is preliminary data.</text>
</comment>
<evidence type="ECO:0000313" key="3">
    <source>
        <dbReference type="EMBL" id="KAK5701574.1"/>
    </source>
</evidence>
<keyword evidence="2" id="KW-0472">Membrane</keyword>
<gene>
    <name evidence="3" type="ORF">LTR97_004389</name>
</gene>
<sequence>MHKRSPDHNVRLLTLVLWIPAFSFLLPYGIIAHKICPSLGIAPMTISALIAVMHIYGMAKSRIVNFILDIFVALFLLGTLIPGWITLADGNSWINYTNTGDTMVGTYGTVPLMVNFIIHTYYGFRELYVAWTTPSKKCPHCDKTYIAVSADDTDDPAMVERDSNDSKESFHSSQGHITLNEDHPFQSSSKEPRPSTDDETARLV</sequence>
<feature type="transmembrane region" description="Helical" evidence="2">
    <location>
        <begin position="37"/>
        <end position="56"/>
    </location>
</feature>
<dbReference type="Proteomes" id="UP001310594">
    <property type="component" value="Unassembled WGS sequence"/>
</dbReference>